<accession>B4JYN9</accession>
<dbReference type="OrthoDB" id="1792at2759"/>
<dbReference type="OMA" id="WCGDDCL"/>
<dbReference type="GO" id="GO:0005765">
    <property type="term" value="C:lysosomal membrane"/>
    <property type="evidence" value="ECO:0007669"/>
    <property type="project" value="UniProtKB-SubCell"/>
</dbReference>
<dbReference type="InParanoid" id="B4JYN9"/>
<keyword evidence="3" id="KW-0653">Protein transport</keyword>
<evidence type="ECO:0000256" key="2">
    <source>
        <dbReference type="ARBA" id="ARBA00017947"/>
    </source>
</evidence>
<dbReference type="GO" id="GO:0034058">
    <property type="term" value="P:endosomal vesicle fusion"/>
    <property type="evidence" value="ECO:0007669"/>
    <property type="project" value="EnsemblMetazoa"/>
</dbReference>
<comment type="subcellular location">
    <subcellularLocation>
        <location evidence="3">Late endosome membrane</location>
        <topology evidence="3">Peripheral membrane protein</topology>
        <orientation evidence="3">Cytoplasmic side</orientation>
    </subcellularLocation>
    <subcellularLocation>
        <location evidence="3">Lysosome membrane</location>
        <topology evidence="3">Peripheral membrane protein</topology>
        <orientation evidence="3">Cytoplasmic side</orientation>
    </subcellularLocation>
    <text evidence="3">Cytoplasmic, peripheral membrane protein associated with late endosomes/lysosomes.</text>
</comment>
<dbReference type="GO" id="GO:0006886">
    <property type="term" value="P:intracellular protein transport"/>
    <property type="evidence" value="ECO:0007669"/>
    <property type="project" value="InterPro"/>
</dbReference>
<dbReference type="KEGG" id="dgr:6569847"/>
<dbReference type="AlphaFoldDB" id="B4JYN9"/>
<dbReference type="Proteomes" id="UP000001070">
    <property type="component" value="Unassembled WGS sequence"/>
</dbReference>
<name>B4JYN9_DROGR</name>
<dbReference type="GO" id="GO:0030897">
    <property type="term" value="C:HOPS complex"/>
    <property type="evidence" value="ECO:0007669"/>
    <property type="project" value="UniProtKB-UniRule"/>
</dbReference>
<dbReference type="InterPro" id="IPR038132">
    <property type="entry name" value="Vps16_C_sf"/>
</dbReference>
<dbReference type="eggNOG" id="KOG2280">
    <property type="taxonomic scope" value="Eukaryota"/>
</dbReference>
<evidence type="ECO:0000256" key="3">
    <source>
        <dbReference type="PIRNR" id="PIRNR007949"/>
    </source>
</evidence>
<dbReference type="GO" id="GO:0042144">
    <property type="term" value="P:vacuole fusion, non-autophagic"/>
    <property type="evidence" value="ECO:0007669"/>
    <property type="project" value="TreeGrafter"/>
</dbReference>
<keyword evidence="7" id="KW-1185">Reference proteome</keyword>
<dbReference type="GO" id="GO:0016197">
    <property type="term" value="P:endosomal transport"/>
    <property type="evidence" value="ECO:0007669"/>
    <property type="project" value="EnsemblMetazoa"/>
</dbReference>
<evidence type="ECO:0000313" key="7">
    <source>
        <dbReference type="Proteomes" id="UP000001070"/>
    </source>
</evidence>
<dbReference type="Pfam" id="PF04840">
    <property type="entry name" value="Vps16_C"/>
    <property type="match status" value="1"/>
</dbReference>
<dbReference type="PIRSF" id="PIRSF007949">
    <property type="entry name" value="VPS16"/>
    <property type="match status" value="1"/>
</dbReference>
<keyword evidence="3" id="KW-0967">Endosome</keyword>
<proteinExistence type="inferred from homology"/>
<dbReference type="GO" id="GO:0031902">
    <property type="term" value="C:late endosome membrane"/>
    <property type="evidence" value="ECO:0007669"/>
    <property type="project" value="UniProtKB-SubCell"/>
</dbReference>
<keyword evidence="3" id="KW-0813">Transport</keyword>
<evidence type="ECO:0000313" key="6">
    <source>
        <dbReference type="EMBL" id="EDV90801.1"/>
    </source>
</evidence>
<evidence type="ECO:0000259" key="5">
    <source>
        <dbReference type="Pfam" id="PF04841"/>
    </source>
</evidence>
<feature type="domain" description="Vps16 N-terminal" evidence="5">
    <location>
        <begin position="6"/>
        <end position="422"/>
    </location>
</feature>
<comment type="function">
    <text evidence="3">Plays a role in vesicle-mediated protein trafficking to lysosomal compartments including the endocytic membrane transport and autophagic pathways. Believed to act as a core component of the putative HOPS and CORVET endosomal tethering complexes.</text>
</comment>
<dbReference type="SUPFAM" id="SSF50978">
    <property type="entry name" value="WD40 repeat-like"/>
    <property type="match status" value="1"/>
</dbReference>
<dbReference type="STRING" id="7222.B4JYN9"/>
<keyword evidence="3" id="KW-0458">Lysosome</keyword>
<evidence type="ECO:0000259" key="4">
    <source>
        <dbReference type="Pfam" id="PF04840"/>
    </source>
</evidence>
<dbReference type="Gene3D" id="1.10.150.780">
    <property type="entry name" value="Vps16, C-terminal region"/>
    <property type="match status" value="1"/>
</dbReference>
<dbReference type="FunCoup" id="B4JYN9">
    <property type="interactions" value="2760"/>
</dbReference>
<dbReference type="GO" id="GO:0008333">
    <property type="term" value="P:endosome to lysosome transport"/>
    <property type="evidence" value="ECO:0007669"/>
    <property type="project" value="EnsemblMetazoa"/>
</dbReference>
<dbReference type="GO" id="GO:0005776">
    <property type="term" value="C:autophagosome"/>
    <property type="evidence" value="ECO:0007669"/>
    <property type="project" value="EnsemblMetazoa"/>
</dbReference>
<protein>
    <recommendedName>
        <fullName evidence="2 3">Vacuolar protein sorting-associated protein 16 homolog</fullName>
    </recommendedName>
</protein>
<comment type="similarity">
    <text evidence="1 3">Belongs to the VPS16 family.</text>
</comment>
<dbReference type="GO" id="GO:0160155">
    <property type="term" value="P:crinophagy"/>
    <property type="evidence" value="ECO:0007669"/>
    <property type="project" value="EnsemblMetazoa"/>
</dbReference>
<dbReference type="GO" id="GO:0003779">
    <property type="term" value="F:actin binding"/>
    <property type="evidence" value="ECO:0007669"/>
    <property type="project" value="TreeGrafter"/>
</dbReference>
<keyword evidence="3" id="KW-0472">Membrane</keyword>
<feature type="domain" description="Vps16 C-terminal" evidence="4">
    <location>
        <begin position="516"/>
        <end position="832"/>
    </location>
</feature>
<dbReference type="GO" id="GO:0097352">
    <property type="term" value="P:autophagosome maturation"/>
    <property type="evidence" value="ECO:0007669"/>
    <property type="project" value="EnsemblMetazoa"/>
</dbReference>
<dbReference type="PANTHER" id="PTHR12811">
    <property type="entry name" value="VACUOLAR PROTEIN SORTING VPS16"/>
    <property type="match status" value="1"/>
</dbReference>
<dbReference type="SMR" id="B4JYN9"/>
<dbReference type="InterPro" id="IPR006926">
    <property type="entry name" value="Vps16_N"/>
</dbReference>
<reference evidence="6 7" key="1">
    <citation type="journal article" date="2007" name="Nature">
        <title>Evolution of genes and genomes on the Drosophila phylogeny.</title>
        <authorList>
            <consortium name="Drosophila 12 Genomes Consortium"/>
            <person name="Clark A.G."/>
            <person name="Eisen M.B."/>
            <person name="Smith D.R."/>
            <person name="Bergman C.M."/>
            <person name="Oliver B."/>
            <person name="Markow T.A."/>
            <person name="Kaufman T.C."/>
            <person name="Kellis M."/>
            <person name="Gelbart W."/>
            <person name="Iyer V.N."/>
            <person name="Pollard D.A."/>
            <person name="Sackton T.B."/>
            <person name="Larracuente A.M."/>
            <person name="Singh N.D."/>
            <person name="Abad J.P."/>
            <person name="Abt D.N."/>
            <person name="Adryan B."/>
            <person name="Aguade M."/>
            <person name="Akashi H."/>
            <person name="Anderson W.W."/>
            <person name="Aquadro C.F."/>
            <person name="Ardell D.H."/>
            <person name="Arguello R."/>
            <person name="Artieri C.G."/>
            <person name="Barbash D.A."/>
            <person name="Barker D."/>
            <person name="Barsanti P."/>
            <person name="Batterham P."/>
            <person name="Batzoglou S."/>
            <person name="Begun D."/>
            <person name="Bhutkar A."/>
            <person name="Blanco E."/>
            <person name="Bosak S.A."/>
            <person name="Bradley R.K."/>
            <person name="Brand A.D."/>
            <person name="Brent M.R."/>
            <person name="Brooks A.N."/>
            <person name="Brown R.H."/>
            <person name="Butlin R.K."/>
            <person name="Caggese C."/>
            <person name="Calvi B.R."/>
            <person name="Bernardo de Carvalho A."/>
            <person name="Caspi A."/>
            <person name="Castrezana S."/>
            <person name="Celniker S.E."/>
            <person name="Chang J.L."/>
            <person name="Chapple C."/>
            <person name="Chatterji S."/>
            <person name="Chinwalla A."/>
            <person name="Civetta A."/>
            <person name="Clifton S.W."/>
            <person name="Comeron J.M."/>
            <person name="Costello J.C."/>
            <person name="Coyne J.A."/>
            <person name="Daub J."/>
            <person name="David R.G."/>
            <person name="Delcher A.L."/>
            <person name="Delehaunty K."/>
            <person name="Do C.B."/>
            <person name="Ebling H."/>
            <person name="Edwards K."/>
            <person name="Eickbush T."/>
            <person name="Evans J.D."/>
            <person name="Filipski A."/>
            <person name="Findeiss S."/>
            <person name="Freyhult E."/>
            <person name="Fulton L."/>
            <person name="Fulton R."/>
            <person name="Garcia A.C."/>
            <person name="Gardiner A."/>
            <person name="Garfield D.A."/>
            <person name="Garvin B.E."/>
            <person name="Gibson G."/>
            <person name="Gilbert D."/>
            <person name="Gnerre S."/>
            <person name="Godfrey J."/>
            <person name="Good R."/>
            <person name="Gotea V."/>
            <person name="Gravely B."/>
            <person name="Greenberg A.J."/>
            <person name="Griffiths-Jones S."/>
            <person name="Gross S."/>
            <person name="Guigo R."/>
            <person name="Gustafson E.A."/>
            <person name="Haerty W."/>
            <person name="Hahn M.W."/>
            <person name="Halligan D.L."/>
            <person name="Halpern A.L."/>
            <person name="Halter G.M."/>
            <person name="Han M.V."/>
            <person name="Heger A."/>
            <person name="Hillier L."/>
            <person name="Hinrichs A.S."/>
            <person name="Holmes I."/>
            <person name="Hoskins R.A."/>
            <person name="Hubisz M.J."/>
            <person name="Hultmark D."/>
            <person name="Huntley M.A."/>
            <person name="Jaffe D.B."/>
            <person name="Jagadeeshan S."/>
            <person name="Jeck W.R."/>
            <person name="Johnson J."/>
            <person name="Jones C.D."/>
            <person name="Jordan W.C."/>
            <person name="Karpen G.H."/>
            <person name="Kataoka E."/>
            <person name="Keightley P.D."/>
            <person name="Kheradpour P."/>
            <person name="Kirkness E.F."/>
            <person name="Koerich L.B."/>
            <person name="Kristiansen K."/>
            <person name="Kudrna D."/>
            <person name="Kulathinal R.J."/>
            <person name="Kumar S."/>
            <person name="Kwok R."/>
            <person name="Lander E."/>
            <person name="Langley C.H."/>
            <person name="Lapoint R."/>
            <person name="Lazzaro B.P."/>
            <person name="Lee S.J."/>
            <person name="Levesque L."/>
            <person name="Li R."/>
            <person name="Lin C.F."/>
            <person name="Lin M.F."/>
            <person name="Lindblad-Toh K."/>
            <person name="Llopart A."/>
            <person name="Long M."/>
            <person name="Low L."/>
            <person name="Lozovsky E."/>
            <person name="Lu J."/>
            <person name="Luo M."/>
            <person name="Machado C.A."/>
            <person name="Makalowski W."/>
            <person name="Marzo M."/>
            <person name="Matsuda M."/>
            <person name="Matzkin L."/>
            <person name="McAllister B."/>
            <person name="McBride C.S."/>
            <person name="McKernan B."/>
            <person name="McKernan K."/>
            <person name="Mendez-Lago M."/>
            <person name="Minx P."/>
            <person name="Mollenhauer M.U."/>
            <person name="Montooth K."/>
            <person name="Mount S.M."/>
            <person name="Mu X."/>
            <person name="Myers E."/>
            <person name="Negre B."/>
            <person name="Newfeld S."/>
            <person name="Nielsen R."/>
            <person name="Noor M.A."/>
            <person name="O'Grady P."/>
            <person name="Pachter L."/>
            <person name="Papaceit M."/>
            <person name="Parisi M.J."/>
            <person name="Parisi M."/>
            <person name="Parts L."/>
            <person name="Pedersen J.S."/>
            <person name="Pesole G."/>
            <person name="Phillippy A.M."/>
            <person name="Ponting C.P."/>
            <person name="Pop M."/>
            <person name="Porcelli D."/>
            <person name="Powell J.R."/>
            <person name="Prohaska S."/>
            <person name="Pruitt K."/>
            <person name="Puig M."/>
            <person name="Quesneville H."/>
            <person name="Ram K.R."/>
            <person name="Rand D."/>
            <person name="Rasmussen M.D."/>
            <person name="Reed L.K."/>
            <person name="Reenan R."/>
            <person name="Reily A."/>
            <person name="Remington K.A."/>
            <person name="Rieger T.T."/>
            <person name="Ritchie M.G."/>
            <person name="Robin C."/>
            <person name="Rogers Y.H."/>
            <person name="Rohde C."/>
            <person name="Rozas J."/>
            <person name="Rubenfield M.J."/>
            <person name="Ruiz A."/>
            <person name="Russo S."/>
            <person name="Salzberg S.L."/>
            <person name="Sanchez-Gracia A."/>
            <person name="Saranga D.J."/>
            <person name="Sato H."/>
            <person name="Schaeffer S.W."/>
            <person name="Schatz M.C."/>
            <person name="Schlenke T."/>
            <person name="Schwartz R."/>
            <person name="Segarra C."/>
            <person name="Singh R.S."/>
            <person name="Sirot L."/>
            <person name="Sirota M."/>
            <person name="Sisneros N.B."/>
            <person name="Smith C.D."/>
            <person name="Smith T.F."/>
            <person name="Spieth J."/>
            <person name="Stage D.E."/>
            <person name="Stark A."/>
            <person name="Stephan W."/>
            <person name="Strausberg R.L."/>
            <person name="Strempel S."/>
            <person name="Sturgill D."/>
            <person name="Sutton G."/>
            <person name="Sutton G.G."/>
            <person name="Tao W."/>
            <person name="Teichmann S."/>
            <person name="Tobari Y.N."/>
            <person name="Tomimura Y."/>
            <person name="Tsolas J.M."/>
            <person name="Valente V.L."/>
            <person name="Venter E."/>
            <person name="Venter J.C."/>
            <person name="Vicario S."/>
            <person name="Vieira F.G."/>
            <person name="Vilella A.J."/>
            <person name="Villasante A."/>
            <person name="Walenz B."/>
            <person name="Wang J."/>
            <person name="Wasserman M."/>
            <person name="Watts T."/>
            <person name="Wilson D."/>
            <person name="Wilson R.K."/>
            <person name="Wing R.A."/>
            <person name="Wolfner M.F."/>
            <person name="Wong A."/>
            <person name="Wong G.K."/>
            <person name="Wu C.I."/>
            <person name="Wu G."/>
            <person name="Yamamoto D."/>
            <person name="Yang H.P."/>
            <person name="Yang S.P."/>
            <person name="Yorke J.A."/>
            <person name="Yoshida K."/>
            <person name="Zdobnov E."/>
            <person name="Zhang P."/>
            <person name="Zhang Y."/>
            <person name="Zimin A.V."/>
            <person name="Baldwin J."/>
            <person name="Abdouelleil A."/>
            <person name="Abdulkadir J."/>
            <person name="Abebe A."/>
            <person name="Abera B."/>
            <person name="Abreu J."/>
            <person name="Acer S.C."/>
            <person name="Aftuck L."/>
            <person name="Alexander A."/>
            <person name="An P."/>
            <person name="Anderson E."/>
            <person name="Anderson S."/>
            <person name="Arachi H."/>
            <person name="Azer M."/>
            <person name="Bachantsang P."/>
            <person name="Barry A."/>
            <person name="Bayul T."/>
            <person name="Berlin A."/>
            <person name="Bessette D."/>
            <person name="Bloom T."/>
            <person name="Blye J."/>
            <person name="Boguslavskiy L."/>
            <person name="Bonnet C."/>
            <person name="Boukhgalter B."/>
            <person name="Bourzgui I."/>
            <person name="Brown A."/>
            <person name="Cahill P."/>
            <person name="Channer S."/>
            <person name="Cheshatsang Y."/>
            <person name="Chuda L."/>
            <person name="Citroen M."/>
            <person name="Collymore A."/>
            <person name="Cooke P."/>
            <person name="Costello M."/>
            <person name="D'Aco K."/>
            <person name="Daza R."/>
            <person name="De Haan G."/>
            <person name="DeGray S."/>
            <person name="DeMaso C."/>
            <person name="Dhargay N."/>
            <person name="Dooley K."/>
            <person name="Dooley E."/>
            <person name="Doricent M."/>
            <person name="Dorje P."/>
            <person name="Dorjee K."/>
            <person name="Dupes A."/>
            <person name="Elong R."/>
            <person name="Falk J."/>
            <person name="Farina A."/>
            <person name="Faro S."/>
            <person name="Ferguson D."/>
            <person name="Fisher S."/>
            <person name="Foley C.D."/>
            <person name="Franke A."/>
            <person name="Friedrich D."/>
            <person name="Gadbois L."/>
            <person name="Gearin G."/>
            <person name="Gearin C.R."/>
            <person name="Giannoukos G."/>
            <person name="Goode T."/>
            <person name="Graham J."/>
            <person name="Grandbois E."/>
            <person name="Grewal S."/>
            <person name="Gyaltsen K."/>
            <person name="Hafez N."/>
            <person name="Hagos B."/>
            <person name="Hall J."/>
            <person name="Henson C."/>
            <person name="Hollinger A."/>
            <person name="Honan T."/>
            <person name="Huard M.D."/>
            <person name="Hughes L."/>
            <person name="Hurhula B."/>
            <person name="Husby M.E."/>
            <person name="Kamat A."/>
            <person name="Kanga B."/>
            <person name="Kashin S."/>
            <person name="Khazanovich D."/>
            <person name="Kisner P."/>
            <person name="Lance K."/>
            <person name="Lara M."/>
            <person name="Lee W."/>
            <person name="Lennon N."/>
            <person name="Letendre F."/>
            <person name="LeVine R."/>
            <person name="Lipovsky A."/>
            <person name="Liu X."/>
            <person name="Liu J."/>
            <person name="Liu S."/>
            <person name="Lokyitsang T."/>
            <person name="Lokyitsang Y."/>
            <person name="Lubonja R."/>
            <person name="Lui A."/>
            <person name="MacDonald P."/>
            <person name="Magnisalis V."/>
            <person name="Maru K."/>
            <person name="Matthews C."/>
            <person name="McCusker W."/>
            <person name="McDonough S."/>
            <person name="Mehta T."/>
            <person name="Meldrim J."/>
            <person name="Meneus L."/>
            <person name="Mihai O."/>
            <person name="Mihalev A."/>
            <person name="Mihova T."/>
            <person name="Mittelman R."/>
            <person name="Mlenga V."/>
            <person name="Montmayeur A."/>
            <person name="Mulrain L."/>
            <person name="Navidi A."/>
            <person name="Naylor J."/>
            <person name="Negash T."/>
            <person name="Nguyen T."/>
            <person name="Nguyen N."/>
            <person name="Nicol R."/>
            <person name="Norbu C."/>
            <person name="Norbu N."/>
            <person name="Novod N."/>
            <person name="O'Neill B."/>
            <person name="Osman S."/>
            <person name="Markiewicz E."/>
            <person name="Oyono O.L."/>
            <person name="Patti C."/>
            <person name="Phunkhang P."/>
            <person name="Pierre F."/>
            <person name="Priest M."/>
            <person name="Raghuraman S."/>
            <person name="Rege F."/>
            <person name="Reyes R."/>
            <person name="Rise C."/>
            <person name="Rogov P."/>
            <person name="Ross K."/>
            <person name="Ryan E."/>
            <person name="Settipalli S."/>
            <person name="Shea T."/>
            <person name="Sherpa N."/>
            <person name="Shi L."/>
            <person name="Shih D."/>
            <person name="Sparrow T."/>
            <person name="Spaulding J."/>
            <person name="Stalker J."/>
            <person name="Stange-Thomann N."/>
            <person name="Stavropoulos S."/>
            <person name="Stone C."/>
            <person name="Strader C."/>
            <person name="Tesfaye S."/>
            <person name="Thomson T."/>
            <person name="Thoulutsang Y."/>
            <person name="Thoulutsang D."/>
            <person name="Topham K."/>
            <person name="Topping I."/>
            <person name="Tsamla T."/>
            <person name="Vassiliev H."/>
            <person name="Vo A."/>
            <person name="Wangchuk T."/>
            <person name="Wangdi T."/>
            <person name="Weiand M."/>
            <person name="Wilkinson J."/>
            <person name="Wilson A."/>
            <person name="Yadav S."/>
            <person name="Young G."/>
            <person name="Yu Q."/>
            <person name="Zembek L."/>
            <person name="Zhong D."/>
            <person name="Zimmer A."/>
            <person name="Zwirko Z."/>
            <person name="Jaffe D.B."/>
            <person name="Alvarez P."/>
            <person name="Brockman W."/>
            <person name="Butler J."/>
            <person name="Chin C."/>
            <person name="Gnerre S."/>
            <person name="Grabherr M."/>
            <person name="Kleber M."/>
            <person name="Mauceli E."/>
            <person name="MacCallum I."/>
        </authorList>
    </citation>
    <scope>NUCLEOTIDE SEQUENCE [LARGE SCALE GENOMIC DNA]</scope>
    <source>
        <strain evidence="7">Tucson 15287-2541.00</strain>
    </source>
</reference>
<sequence>MPIMFNTGEWFKVRPDYYRKVELETPDWPNDLDLEYMQVVASPYGGPLAVIRDTTKLVPVRGTSRPMIRIFDTSGNETGHILWNHGKLISMGWSDTEDLICVLENAKVFVYDIFGKEKESYSIGGEASVIKIVEAKVFQSAAGTGVAVMTTSGRIFLKQNSNKTERKLPDIPNSNANCSCWEIVTEGRNSYCLLGREREVIKLLHGQTVGTVTANLFEKPHDRIIKISVSYNHQHLALYTNTGLLWLGSVDMRKKYCEFDTGRKDLPLQIEWIMNTHNADADAVVISYPSYLLIVNRNADRSEFSYEDSVMFLVGEMDGVRIITQSSHEMIQRLPKCVENIFAVNSQEPASYLFEAQKKFVEQSYKADEYLSMCRTNIELAVNECIEAASYEFCPVTQKKLMRTAYFGKGFILEHNPDEYLRILRILRVLNTLRNKRIAMQLTYKQFMHLNPKLIINRLVFRKNYAVAIEMAKHLKLPVSGILENWAYDKVMSDLSDGEVTRRITEKFKNPSVEGISFCNIAEKAHQAGRDALAIKLLELEPRASLHVPLLLKMGKYDRAVASATQSGDTELVTSVLLDIKKKMMLTNFYMIIREFPLALNMYKKIMMESSRSALYEIYNTEDDHKSIAEYHFYNAIDSEGVESNLSLIGSSYAKGRCTVEAELCTDTLRLLKLQRTLTAKRSDEVSLNGLSVHDTMMELLRRGDLKEVERMKSDYKVPDRRYWWMRILIMAERLNWLELEKFSKGKKSPIGYEPFVEVCLQQDNKDEARKYIARCPDKRKVHWYMRASLYDEAVDCAYEQRDLHSLDELATKIQLLQDQALIEKTSNSIAMLKARR</sequence>
<dbReference type="GO" id="GO:0008057">
    <property type="term" value="P:eye pigment granule organization"/>
    <property type="evidence" value="ECO:0007669"/>
    <property type="project" value="EnsemblMetazoa"/>
</dbReference>
<dbReference type="GO" id="GO:0005829">
    <property type="term" value="C:cytosol"/>
    <property type="evidence" value="ECO:0007669"/>
    <property type="project" value="EnsemblMetazoa"/>
</dbReference>
<dbReference type="InterPro" id="IPR036322">
    <property type="entry name" value="WD40_repeat_dom_sf"/>
</dbReference>
<dbReference type="Pfam" id="PF04841">
    <property type="entry name" value="Vps16_N"/>
    <property type="match status" value="1"/>
</dbReference>
<dbReference type="PhylomeDB" id="B4JYN9"/>
<dbReference type="GO" id="GO:0009267">
    <property type="term" value="P:cellular response to starvation"/>
    <property type="evidence" value="ECO:0007669"/>
    <property type="project" value="EnsemblMetazoa"/>
</dbReference>
<dbReference type="EMBL" id="CH916377">
    <property type="protein sequence ID" value="EDV90801.1"/>
    <property type="molecule type" value="Genomic_DNA"/>
</dbReference>
<gene>
    <name evidence="6" type="primary">Dgri\GH14334</name>
    <name evidence="6" type="ORF">Dgri_GH14334</name>
</gene>
<dbReference type="GO" id="GO:0033263">
    <property type="term" value="C:CORVET complex"/>
    <property type="evidence" value="ECO:0007669"/>
    <property type="project" value="UniProtKB-UniRule"/>
</dbReference>
<evidence type="ECO:0000256" key="1">
    <source>
        <dbReference type="ARBA" id="ARBA00009250"/>
    </source>
</evidence>
<organism evidence="7">
    <name type="scientific">Drosophila grimshawi</name>
    <name type="common">Hawaiian fruit fly</name>
    <name type="synonym">Idiomyia grimshawi</name>
    <dbReference type="NCBI Taxonomy" id="7222"/>
    <lineage>
        <taxon>Eukaryota</taxon>
        <taxon>Metazoa</taxon>
        <taxon>Ecdysozoa</taxon>
        <taxon>Arthropoda</taxon>
        <taxon>Hexapoda</taxon>
        <taxon>Insecta</taxon>
        <taxon>Pterygota</taxon>
        <taxon>Neoptera</taxon>
        <taxon>Endopterygota</taxon>
        <taxon>Diptera</taxon>
        <taxon>Brachycera</taxon>
        <taxon>Muscomorpha</taxon>
        <taxon>Ephydroidea</taxon>
        <taxon>Drosophilidae</taxon>
        <taxon>Drosophila</taxon>
        <taxon>Hawaiian Drosophila</taxon>
    </lineage>
</organism>
<dbReference type="HOGENOM" id="CLU_008909_0_0_1"/>
<dbReference type="GO" id="GO:0019905">
    <property type="term" value="F:syntaxin binding"/>
    <property type="evidence" value="ECO:0007669"/>
    <property type="project" value="EnsemblMetazoa"/>
</dbReference>
<dbReference type="InterPro" id="IPR006925">
    <property type="entry name" value="Vps16_C"/>
</dbReference>
<dbReference type="InterPro" id="IPR016534">
    <property type="entry name" value="VPS16"/>
</dbReference>
<dbReference type="PANTHER" id="PTHR12811:SF0">
    <property type="entry name" value="VACUOLAR PROTEIN SORTING-ASSOCIATED PROTEIN 16 HOMOLOG"/>
    <property type="match status" value="1"/>
</dbReference>